<evidence type="ECO:0000313" key="4">
    <source>
        <dbReference type="Proteomes" id="UP001594351"/>
    </source>
</evidence>
<accession>A0ABV6YS43</accession>
<keyword evidence="1" id="KW-0472">Membrane</keyword>
<comment type="caution">
    <text evidence="3">The sequence shown here is derived from an EMBL/GenBank/DDBJ whole genome shotgun (WGS) entry which is preliminary data.</text>
</comment>
<proteinExistence type="predicted"/>
<dbReference type="InterPro" id="IPR025493">
    <property type="entry name" value="DUF4384"/>
</dbReference>
<dbReference type="Pfam" id="PF14326">
    <property type="entry name" value="DUF4384"/>
    <property type="match status" value="1"/>
</dbReference>
<keyword evidence="1" id="KW-1133">Transmembrane helix</keyword>
<evidence type="ECO:0000256" key="1">
    <source>
        <dbReference type="SAM" id="Phobius"/>
    </source>
</evidence>
<evidence type="ECO:0000259" key="2">
    <source>
        <dbReference type="Pfam" id="PF14326"/>
    </source>
</evidence>
<keyword evidence="1" id="KW-0812">Transmembrane</keyword>
<reference evidence="3 4" key="1">
    <citation type="submission" date="2024-09" db="EMBL/GenBank/DDBJ databases">
        <title>Laminarin stimulates single cell rates of sulfate reduction while oxygen inhibits transcriptomic activity in coastal marine sediment.</title>
        <authorList>
            <person name="Lindsay M."/>
            <person name="Orcutt B."/>
            <person name="Emerson D."/>
            <person name="Stepanauskas R."/>
            <person name="D'Angelo T."/>
        </authorList>
    </citation>
    <scope>NUCLEOTIDE SEQUENCE [LARGE SCALE GENOMIC DNA]</scope>
    <source>
        <strain evidence="3">SAG AM-311-K15</strain>
    </source>
</reference>
<feature type="domain" description="DUF4384" evidence="2">
    <location>
        <begin position="144"/>
        <end position="217"/>
    </location>
</feature>
<keyword evidence="4" id="KW-1185">Reference proteome</keyword>
<gene>
    <name evidence="3" type="ORF">ACFL27_02315</name>
</gene>
<feature type="transmembrane region" description="Helical" evidence="1">
    <location>
        <begin position="88"/>
        <end position="106"/>
    </location>
</feature>
<protein>
    <submittedName>
        <fullName evidence="3">DUF4384 domain-containing protein</fullName>
    </submittedName>
</protein>
<dbReference type="Proteomes" id="UP001594351">
    <property type="component" value="Unassembled WGS sequence"/>
</dbReference>
<name>A0ABV6YS43_UNCC1</name>
<sequence length="265" mass="30282">MKEPEILSALEKRGDCPSYLTLSLDLVPGELSNAQKAALANHRSKCSRCDKRWQELNQERENFYRMQPILNLETKTLNPGWLFLSKPAFIGVFSILFLFLGVFYFTTRPDQPAGIHFKGNAPMVRFLVERQGKVIRGTSPMPCRAGDRIRFAYTLEEDAYLYIINIDSTGRISAYYPDTASQSLLIRAGNDVFLPGSIRLDDYIGSERIFVFFTRTPLRFDKLSTLVRQEWQALNSRALDIEALETIAVKGHQETFLINKVAKDE</sequence>
<organism evidence="3 4">
    <name type="scientific">candidate division CSSED10-310 bacterium</name>
    <dbReference type="NCBI Taxonomy" id="2855610"/>
    <lineage>
        <taxon>Bacteria</taxon>
        <taxon>Bacteria division CSSED10-310</taxon>
    </lineage>
</organism>
<evidence type="ECO:0000313" key="3">
    <source>
        <dbReference type="EMBL" id="MFC1849020.1"/>
    </source>
</evidence>
<dbReference type="EMBL" id="JBHPBY010000017">
    <property type="protein sequence ID" value="MFC1849020.1"/>
    <property type="molecule type" value="Genomic_DNA"/>
</dbReference>